<dbReference type="EMBL" id="JAXQNO010000020">
    <property type="protein sequence ID" value="KAK4772732.1"/>
    <property type="molecule type" value="Genomic_DNA"/>
</dbReference>
<organism evidence="9 10">
    <name type="scientific">Trapa natans</name>
    <name type="common">Water chestnut</name>
    <dbReference type="NCBI Taxonomy" id="22666"/>
    <lineage>
        <taxon>Eukaryota</taxon>
        <taxon>Viridiplantae</taxon>
        <taxon>Streptophyta</taxon>
        <taxon>Embryophyta</taxon>
        <taxon>Tracheophyta</taxon>
        <taxon>Spermatophyta</taxon>
        <taxon>Magnoliopsida</taxon>
        <taxon>eudicotyledons</taxon>
        <taxon>Gunneridae</taxon>
        <taxon>Pentapetalae</taxon>
        <taxon>rosids</taxon>
        <taxon>malvids</taxon>
        <taxon>Myrtales</taxon>
        <taxon>Lythraceae</taxon>
        <taxon>Trapa</taxon>
    </lineage>
</organism>
<keyword evidence="10" id="KW-1185">Reference proteome</keyword>
<comment type="subcellular location">
    <subcellularLocation>
        <location evidence="1 7">Nucleus</location>
    </subcellularLocation>
</comment>
<keyword evidence="5 7" id="KW-0804">Transcription</keyword>
<name>A0AAN7L1C2_TRANT</name>
<dbReference type="GO" id="GO:0070847">
    <property type="term" value="C:core mediator complex"/>
    <property type="evidence" value="ECO:0007669"/>
    <property type="project" value="TreeGrafter"/>
</dbReference>
<dbReference type="GO" id="GO:0003712">
    <property type="term" value="F:transcription coregulator activity"/>
    <property type="evidence" value="ECO:0007669"/>
    <property type="project" value="UniProtKB-UniRule"/>
</dbReference>
<dbReference type="PANTHER" id="PTHR12809:SF2">
    <property type="entry name" value="MEDIATOR OF RNA POLYMERASE II TRANSCRIPTION SUBUNIT 14"/>
    <property type="match status" value="1"/>
</dbReference>
<evidence type="ECO:0000256" key="2">
    <source>
        <dbReference type="ARBA" id="ARBA00007813"/>
    </source>
</evidence>
<keyword evidence="4 7" id="KW-0010">Activator</keyword>
<dbReference type="AlphaFoldDB" id="A0AAN7L1C2"/>
<accession>A0AAN7L1C2</accession>
<evidence type="ECO:0000256" key="5">
    <source>
        <dbReference type="ARBA" id="ARBA00023163"/>
    </source>
</evidence>
<evidence type="ECO:0000256" key="4">
    <source>
        <dbReference type="ARBA" id="ARBA00023159"/>
    </source>
</evidence>
<dbReference type="InterPro" id="IPR013947">
    <property type="entry name" value="Mediator_Med14"/>
</dbReference>
<evidence type="ECO:0000256" key="7">
    <source>
        <dbReference type="RuleBase" id="RU365082"/>
    </source>
</evidence>
<evidence type="ECO:0000256" key="6">
    <source>
        <dbReference type="ARBA" id="ARBA00023242"/>
    </source>
</evidence>
<evidence type="ECO:0000313" key="9">
    <source>
        <dbReference type="EMBL" id="KAK4772732.1"/>
    </source>
</evidence>
<evidence type="ECO:0000256" key="3">
    <source>
        <dbReference type="ARBA" id="ARBA00023015"/>
    </source>
</evidence>
<feature type="domain" description="Mediator complex subunit MED14 N-terminal" evidence="8">
    <location>
        <begin position="1"/>
        <end position="97"/>
    </location>
</feature>
<dbReference type="Proteomes" id="UP001346149">
    <property type="component" value="Unassembled WGS sequence"/>
</dbReference>
<comment type="subunit">
    <text evidence="7">Component of the Mediator complex.</text>
</comment>
<keyword evidence="3 7" id="KW-0805">Transcription regulation</keyword>
<protein>
    <recommendedName>
        <fullName evidence="7">Mediator of RNA polymerase II transcription subunit 14</fullName>
    </recommendedName>
    <alternativeName>
        <fullName evidence="7">Mediator complex subunit 14</fullName>
    </alternativeName>
</protein>
<proteinExistence type="inferred from homology"/>
<evidence type="ECO:0000313" key="10">
    <source>
        <dbReference type="Proteomes" id="UP001346149"/>
    </source>
</evidence>
<evidence type="ECO:0000256" key="1">
    <source>
        <dbReference type="ARBA" id="ARBA00004123"/>
    </source>
</evidence>
<keyword evidence="6 7" id="KW-0539">Nucleus</keyword>
<dbReference type="PANTHER" id="PTHR12809">
    <property type="entry name" value="MEDIATOR COMPLEX SUBUNIT"/>
    <property type="match status" value="1"/>
</dbReference>
<comment type="caution">
    <text evidence="9">The sequence shown here is derived from an EMBL/GenBank/DDBJ whole genome shotgun (WGS) entry which is preliminary data.</text>
</comment>
<comment type="function">
    <text evidence="7">Component of the Mediator complex, a coactivator involved in the regulated transcription of nearly all RNA polymerase II-dependent genes. Mediator functions as a bridge to convey information from gene-specific regulatory proteins to the basal RNA polymerase II transcription machinery. Mediator is recruited to promoters by direct interactions with regulatory proteins and serves as a scaffold for the assembly of a functional preinitiation complex with RNA polymerase II and the general transcription factors.</text>
</comment>
<dbReference type="InterPro" id="IPR055122">
    <property type="entry name" value="Med14_N"/>
</dbReference>
<dbReference type="Pfam" id="PF08638">
    <property type="entry name" value="Med14"/>
    <property type="match status" value="1"/>
</dbReference>
<sequence length="359" mass="40699">MHEGLHQARGPAYDVLSATQVLLTGNYQRLPKCIKDVGSQGVLDQEEQKPVVRRLDTLVRSKLLEVSIPKEVSTVKVYDGTVLLIVDGEFKVLVTLGYHGHLSLRRILHLELLVGEKGGSIKLEESRCHVLGDDLERRMAAAENPFLTLYSVLHELCVALTMDTVIRQVKVLRLGRLKDIIRFDLIMDGQDLQIKCLHSTFVVDPSNGKEAEFSLEQKCIDVEKLLRAIFCNRYTCLLEIQKELCKNVHISRFVDDAKLQLLVGHLNVDYRRVLYEDNSAATRIPESISNDSTMLLLGFPDCGSSYFLLMQYDKEFKPQFKLLEIAINAEAYIDVKQQDGIGLLRKGELDLSGQFFHDN</sequence>
<gene>
    <name evidence="9" type="ORF">SAY86_014507</name>
</gene>
<dbReference type="GO" id="GO:0016592">
    <property type="term" value="C:mediator complex"/>
    <property type="evidence" value="ECO:0007669"/>
    <property type="project" value="UniProtKB-UniRule"/>
</dbReference>
<comment type="similarity">
    <text evidence="2 7">Belongs to the Mediator complex subunit 14 family.</text>
</comment>
<dbReference type="GO" id="GO:0006357">
    <property type="term" value="P:regulation of transcription by RNA polymerase II"/>
    <property type="evidence" value="ECO:0007669"/>
    <property type="project" value="InterPro"/>
</dbReference>
<evidence type="ECO:0000259" key="8">
    <source>
        <dbReference type="Pfam" id="PF08638"/>
    </source>
</evidence>
<reference evidence="9 10" key="1">
    <citation type="journal article" date="2023" name="Hortic Res">
        <title>Pangenome of water caltrop reveals structural variations and asymmetric subgenome divergence after allopolyploidization.</title>
        <authorList>
            <person name="Zhang X."/>
            <person name="Chen Y."/>
            <person name="Wang L."/>
            <person name="Yuan Y."/>
            <person name="Fang M."/>
            <person name="Shi L."/>
            <person name="Lu R."/>
            <person name="Comes H.P."/>
            <person name="Ma Y."/>
            <person name="Chen Y."/>
            <person name="Huang G."/>
            <person name="Zhou Y."/>
            <person name="Zheng Z."/>
            <person name="Qiu Y."/>
        </authorList>
    </citation>
    <scope>NUCLEOTIDE SEQUENCE [LARGE SCALE GENOMIC DNA]</scope>
    <source>
        <strain evidence="9">F231</strain>
    </source>
</reference>